<comment type="caution">
    <text evidence="8">The sequence shown here is derived from an EMBL/GenBank/DDBJ whole genome shotgun (WGS) entry which is preliminary data.</text>
</comment>
<comment type="similarity">
    <text evidence="3 7">Belongs to the PRA1 family.</text>
</comment>
<name>A0A978VT35_ZIZJJ</name>
<comment type="subcellular location">
    <subcellularLocation>
        <location evidence="2">Endomembrane system</location>
        <topology evidence="2">Multi-pass membrane protein</topology>
    </subcellularLocation>
    <subcellularLocation>
        <location evidence="7">Membrane</location>
        <topology evidence="7">Multi-pass membrane protein</topology>
    </subcellularLocation>
</comment>
<dbReference type="PANTHER" id="PTHR19317:SF84">
    <property type="entry name" value="PRA1 FAMILY PROTEIN"/>
    <property type="match status" value="1"/>
</dbReference>
<reference evidence="8" key="1">
    <citation type="journal article" date="2021" name="Front. Plant Sci.">
        <title>Chromosome-Scale Genome Assembly for Chinese Sour Jujube and Insights Into Its Genome Evolution and Domestication Signature.</title>
        <authorList>
            <person name="Shen L.-Y."/>
            <person name="Luo H."/>
            <person name="Wang X.-L."/>
            <person name="Wang X.-M."/>
            <person name="Qiu X.-J."/>
            <person name="Liu H."/>
            <person name="Zhou S.-S."/>
            <person name="Jia K.-H."/>
            <person name="Nie S."/>
            <person name="Bao Y.-T."/>
            <person name="Zhang R.-G."/>
            <person name="Yun Q.-Z."/>
            <person name="Chai Y.-H."/>
            <person name="Lu J.-Y."/>
            <person name="Li Y."/>
            <person name="Zhao S.-W."/>
            <person name="Mao J.-F."/>
            <person name="Jia S.-G."/>
            <person name="Mao Y.-M."/>
        </authorList>
    </citation>
    <scope>NUCLEOTIDE SEQUENCE</scope>
    <source>
        <strain evidence="8">AT0</strain>
        <tissue evidence="8">Leaf</tissue>
    </source>
</reference>
<keyword evidence="4 7" id="KW-0812">Transmembrane</keyword>
<evidence type="ECO:0000256" key="3">
    <source>
        <dbReference type="ARBA" id="ARBA00006483"/>
    </source>
</evidence>
<sequence>MAQDDGARLLEFFNCPSTFGEATKRVEHNPYYFRISYSIAILYILLIRILWHPLSMVIFAVCFLGWLAIGYVCNVDPNELINCTIDYHVFMAVLWVLILFALISTGFWLNVLVSILIGSVEDLYYVELIQLSLIWGRLHVDPFESLQAFPN</sequence>
<evidence type="ECO:0000256" key="5">
    <source>
        <dbReference type="ARBA" id="ARBA00022989"/>
    </source>
</evidence>
<dbReference type="GO" id="GO:0005783">
    <property type="term" value="C:endoplasmic reticulum"/>
    <property type="evidence" value="ECO:0007669"/>
    <property type="project" value="TreeGrafter"/>
</dbReference>
<dbReference type="Proteomes" id="UP000813462">
    <property type="component" value="Unassembled WGS sequence"/>
</dbReference>
<dbReference type="GO" id="GO:0005794">
    <property type="term" value="C:Golgi apparatus"/>
    <property type="evidence" value="ECO:0007669"/>
    <property type="project" value="TreeGrafter"/>
</dbReference>
<evidence type="ECO:0000256" key="4">
    <source>
        <dbReference type="ARBA" id="ARBA00022692"/>
    </source>
</evidence>
<feature type="transmembrane region" description="Helical" evidence="7">
    <location>
        <begin position="31"/>
        <end position="51"/>
    </location>
</feature>
<feature type="transmembrane region" description="Helical" evidence="7">
    <location>
        <begin position="57"/>
        <end position="75"/>
    </location>
</feature>
<evidence type="ECO:0000256" key="2">
    <source>
        <dbReference type="ARBA" id="ARBA00004127"/>
    </source>
</evidence>
<evidence type="ECO:0000256" key="1">
    <source>
        <dbReference type="ARBA" id="ARBA00002501"/>
    </source>
</evidence>
<keyword evidence="7" id="KW-0813">Transport</keyword>
<dbReference type="EMBL" id="JAEACU010000002">
    <property type="protein sequence ID" value="KAH7541980.1"/>
    <property type="molecule type" value="Genomic_DNA"/>
</dbReference>
<accession>A0A978VT35</accession>
<gene>
    <name evidence="8" type="ORF">FEM48_Zijuj02G0024800</name>
</gene>
<evidence type="ECO:0000256" key="7">
    <source>
        <dbReference type="RuleBase" id="RU363107"/>
    </source>
</evidence>
<evidence type="ECO:0000313" key="8">
    <source>
        <dbReference type="EMBL" id="KAH7541980.1"/>
    </source>
</evidence>
<dbReference type="PANTHER" id="PTHR19317">
    <property type="entry name" value="PRENYLATED RAB ACCEPTOR 1-RELATED"/>
    <property type="match status" value="1"/>
</dbReference>
<protein>
    <recommendedName>
        <fullName evidence="7">PRA1 family protein</fullName>
    </recommendedName>
</protein>
<dbReference type="Pfam" id="PF03208">
    <property type="entry name" value="PRA1"/>
    <property type="match status" value="1"/>
</dbReference>
<dbReference type="GO" id="GO:0016020">
    <property type="term" value="C:membrane"/>
    <property type="evidence" value="ECO:0007669"/>
    <property type="project" value="UniProtKB-SubCell"/>
</dbReference>
<organism evidence="8 9">
    <name type="scientific">Ziziphus jujuba var. spinosa</name>
    <dbReference type="NCBI Taxonomy" id="714518"/>
    <lineage>
        <taxon>Eukaryota</taxon>
        <taxon>Viridiplantae</taxon>
        <taxon>Streptophyta</taxon>
        <taxon>Embryophyta</taxon>
        <taxon>Tracheophyta</taxon>
        <taxon>Spermatophyta</taxon>
        <taxon>Magnoliopsida</taxon>
        <taxon>eudicotyledons</taxon>
        <taxon>Gunneridae</taxon>
        <taxon>Pentapetalae</taxon>
        <taxon>rosids</taxon>
        <taxon>fabids</taxon>
        <taxon>Rosales</taxon>
        <taxon>Rhamnaceae</taxon>
        <taxon>Paliureae</taxon>
        <taxon>Ziziphus</taxon>
    </lineage>
</organism>
<evidence type="ECO:0000256" key="6">
    <source>
        <dbReference type="ARBA" id="ARBA00023136"/>
    </source>
</evidence>
<evidence type="ECO:0000313" key="9">
    <source>
        <dbReference type="Proteomes" id="UP000813462"/>
    </source>
</evidence>
<keyword evidence="5 7" id="KW-1133">Transmembrane helix</keyword>
<feature type="transmembrane region" description="Helical" evidence="7">
    <location>
        <begin position="87"/>
        <end position="109"/>
    </location>
</feature>
<dbReference type="AlphaFoldDB" id="A0A978VT35"/>
<proteinExistence type="inferred from homology"/>
<comment type="function">
    <text evidence="1 7">May be involved in both secretory and endocytic intracellular trafficking in the endosomal/prevacuolar compartments.</text>
</comment>
<keyword evidence="6 7" id="KW-0472">Membrane</keyword>
<dbReference type="GO" id="GO:0016192">
    <property type="term" value="P:vesicle-mediated transport"/>
    <property type="evidence" value="ECO:0007669"/>
    <property type="project" value="UniProtKB-ARBA"/>
</dbReference>
<dbReference type="InterPro" id="IPR004895">
    <property type="entry name" value="Prenylated_rab_accept_PRA1"/>
</dbReference>